<proteinExistence type="predicted"/>
<dbReference type="STRING" id="1173584.SAMN05444851_3350"/>
<evidence type="ECO:0000313" key="1">
    <source>
        <dbReference type="EMBL" id="SEW38016.1"/>
    </source>
</evidence>
<keyword evidence="2" id="KW-1185">Reference proteome</keyword>
<organism evidence="1 2">
    <name type="scientific">Aliiroseovarius sediminilitoris</name>
    <dbReference type="NCBI Taxonomy" id="1173584"/>
    <lineage>
        <taxon>Bacteria</taxon>
        <taxon>Pseudomonadati</taxon>
        <taxon>Pseudomonadota</taxon>
        <taxon>Alphaproteobacteria</taxon>
        <taxon>Rhodobacterales</taxon>
        <taxon>Paracoccaceae</taxon>
        <taxon>Aliiroseovarius</taxon>
    </lineage>
</organism>
<name>A0A1I0RB54_9RHOB</name>
<dbReference type="RefSeq" id="WP_091433559.1">
    <property type="nucleotide sequence ID" value="NZ_FOJB01000003.1"/>
</dbReference>
<reference evidence="1 2" key="1">
    <citation type="submission" date="2016-10" db="EMBL/GenBank/DDBJ databases">
        <authorList>
            <person name="de Groot N.N."/>
        </authorList>
    </citation>
    <scope>NUCLEOTIDE SEQUENCE [LARGE SCALE GENOMIC DNA]</scope>
    <source>
        <strain evidence="1 2">DSM 29439</strain>
    </source>
</reference>
<accession>A0A1I0RB54</accession>
<dbReference type="EMBL" id="FOJB01000003">
    <property type="protein sequence ID" value="SEW38016.1"/>
    <property type="molecule type" value="Genomic_DNA"/>
</dbReference>
<sequence>MRLSTILIAILTATVGRADMIDLDDPAAFCTQMAQAYDWSDNSDAVANCPCSFAGLKDQMTPGMFGITLNWQLDPATLRTNLPEDMTIANFYDTVAPVFGSVEQACGPMR</sequence>
<gene>
    <name evidence="1" type="ORF">SAMN05444851_3350</name>
</gene>
<dbReference type="Proteomes" id="UP000199650">
    <property type="component" value="Unassembled WGS sequence"/>
</dbReference>
<protein>
    <submittedName>
        <fullName evidence="1">Uncharacterized protein</fullName>
    </submittedName>
</protein>
<evidence type="ECO:0000313" key="2">
    <source>
        <dbReference type="Proteomes" id="UP000199650"/>
    </source>
</evidence>
<dbReference type="AlphaFoldDB" id="A0A1I0RB54"/>